<proteinExistence type="predicted"/>
<gene>
    <name evidence="1" type="ordered locus">AciPR4_0368</name>
</gene>
<dbReference type="InterPro" id="IPR003737">
    <property type="entry name" value="GlcNAc_PI_deacetylase-related"/>
</dbReference>
<dbReference type="eggNOG" id="COG2120">
    <property type="taxonomic scope" value="Bacteria"/>
</dbReference>
<dbReference type="PANTHER" id="PTHR12993">
    <property type="entry name" value="N-ACETYLGLUCOSAMINYL-PHOSPHATIDYLINOSITOL DE-N-ACETYLASE-RELATED"/>
    <property type="match status" value="1"/>
</dbReference>
<organism evidence="1 2">
    <name type="scientific">Terriglobus saanensis (strain ATCC BAA-1853 / DSM 23119 / SP1PR4)</name>
    <dbReference type="NCBI Taxonomy" id="401053"/>
    <lineage>
        <taxon>Bacteria</taxon>
        <taxon>Pseudomonadati</taxon>
        <taxon>Acidobacteriota</taxon>
        <taxon>Terriglobia</taxon>
        <taxon>Terriglobales</taxon>
        <taxon>Acidobacteriaceae</taxon>
        <taxon>Terriglobus</taxon>
    </lineage>
</organism>
<dbReference type="EMBL" id="CP002467">
    <property type="protein sequence ID" value="ADV81203.1"/>
    <property type="molecule type" value="Genomic_DNA"/>
</dbReference>
<name>E8V1K8_TERSS</name>
<evidence type="ECO:0000313" key="1">
    <source>
        <dbReference type="EMBL" id="ADV81203.1"/>
    </source>
</evidence>
<dbReference type="SUPFAM" id="SSF52317">
    <property type="entry name" value="Class I glutamine amidotransferase-like"/>
    <property type="match status" value="1"/>
</dbReference>
<dbReference type="InterPro" id="IPR024078">
    <property type="entry name" value="LmbE-like_dom_sf"/>
</dbReference>
<dbReference type="HOGENOM" id="CLU_347750_0_0_0"/>
<dbReference type="Gene3D" id="3.40.50.10320">
    <property type="entry name" value="LmbE-like"/>
    <property type="match status" value="1"/>
</dbReference>
<dbReference type="RefSeq" id="WP_013566936.1">
    <property type="nucleotide sequence ID" value="NC_014963.1"/>
</dbReference>
<dbReference type="Pfam" id="PF02585">
    <property type="entry name" value="PIG-L"/>
    <property type="match status" value="1"/>
</dbReference>
<dbReference type="KEGG" id="tsa:AciPR4_0368"/>
<keyword evidence="2" id="KW-1185">Reference proteome</keyword>
<dbReference type="GO" id="GO:0016811">
    <property type="term" value="F:hydrolase activity, acting on carbon-nitrogen (but not peptide) bonds, in linear amides"/>
    <property type="evidence" value="ECO:0007669"/>
    <property type="project" value="TreeGrafter"/>
</dbReference>
<dbReference type="Proteomes" id="UP000006844">
    <property type="component" value="Chromosome"/>
</dbReference>
<evidence type="ECO:0000313" key="2">
    <source>
        <dbReference type="Proteomes" id="UP000006844"/>
    </source>
</evidence>
<accession>E8V1K8</accession>
<protein>
    <submittedName>
        <fullName evidence="1">LmbE family protein</fullName>
    </submittedName>
</protein>
<reference evidence="1 2" key="1">
    <citation type="journal article" date="2012" name="Stand. Genomic Sci.">
        <title>Complete genome sequence of Terriglobus saanensis type strain SP1PR4(T), an Acidobacteria from tundra soil.</title>
        <authorList>
            <person name="Rawat S.R."/>
            <person name="Mannisto M.K."/>
            <person name="Starovoytov V."/>
            <person name="Goodwin L."/>
            <person name="Nolan M."/>
            <person name="Hauser L."/>
            <person name="Land M."/>
            <person name="Davenport K.W."/>
            <person name="Woyke T."/>
            <person name="Haggblom M.M."/>
        </authorList>
    </citation>
    <scope>NUCLEOTIDE SEQUENCE</scope>
    <source>
        <strain evidence="2">ATCC BAA-1853 / DSM 23119 / SP1PR4</strain>
    </source>
</reference>
<sequence length="950" mass="103029">MAVDQKDQAAQKRWVAVLLAGTMALLPVMGEAQAVKETYQPASAYPLMIDRGSAGLWQSLQKLNTRASLMMVVAHPDDEDSGMLAFESRGNGVDTSLLTLNRGEGGQNVMTGNYWDELGIMRTQELLAAGDYFGVHQYFTRVADFGFSKTLEEALKQWGHDRVLADVVRQVRISRPLVINSVFAGNVSDGHGHHQTAGVMAQEAYKLAGDPKVFPEQIKAGLRPWNPLKVYARVPFATVDQRGIFDYATGHWEPVRFKNYVTGDYIEGVPTATLRIPEGGYNPLFGRSYLAIAREGLDKQKSQTGGVAIPVTRPFDSPYHLYASRVPAQVGHLPQQEESYFNGIDISLAGIANYVPAAEQAKWSAALQPVQASVDEATHAFDATDPTKSAPALAKGLEATRVLRAQIASSHLDVDAKYNMDHELGIKEAQFNEALTQSLGVSLLATVASGTIPARMGPMGDMSNQPTFQSVVAGQAFGVNVHVADQGAKALHIESATVDATDGKNWKLTTAAPMAGEIAAGQSSDVLVKAVVPQDAGITRPYFSRPSLEQPFYDLQLPQYLGLPTMPYPLLARVVYSFNGVKAEVRGVVQTTHRLNGGGPTLEPLLVAPAISVRVAPLAGVIPMDGELVKVHVTIGSSVKGLAKGEVKLSLPAGWTSSPETASFATSRDGDEQGIDFTVTTKNVQAKRYDLTAVATYEGKKFTEGFITIGYPGLRPYPMYRKAEYKATGVDVKVAPGLKVAYIMGTGDDVPAALANLGVHVTQLSAEDIASADLSVYDSIVLGVRTYAARPELRSLNDRLLQYVKDGGVVVTQYQTPEFDHNYGPYPLSVPADADKVVEEDSKVTILAPSDPLLNWPNKIVTADFDNWVEERGHGFLRSWDPKYIALTEMHDKDQDPQKGGLVYAPYGKGYYVYLAYAFFREMPEGVPGSFRIMANLISAKKNPHLPHAQ</sequence>
<dbReference type="STRING" id="401053.AciPR4_0368"/>
<dbReference type="InterPro" id="IPR029062">
    <property type="entry name" value="Class_I_gatase-like"/>
</dbReference>
<dbReference type="SUPFAM" id="SSF102588">
    <property type="entry name" value="LmbE-like"/>
    <property type="match status" value="1"/>
</dbReference>
<dbReference type="PANTHER" id="PTHR12993:SF11">
    <property type="entry name" value="N-ACETYLGLUCOSAMINYL-PHOSPHATIDYLINOSITOL DE-N-ACETYLASE"/>
    <property type="match status" value="1"/>
</dbReference>
<dbReference type="Gene3D" id="3.40.50.880">
    <property type="match status" value="1"/>
</dbReference>
<dbReference type="AlphaFoldDB" id="E8V1K8"/>